<dbReference type="InParanoid" id="A0A1X7SPK1"/>
<sequence length="120" mass="13415">MNMDSSEFREAILNSYPRLRDGGGYRFFKCLPNSRVLDALSVSTISSPAILRERVGNAKTYILPLQINLDTTPTRDVAAELKETCVKCNREFGYEELLIHIENCAGKPEFVEDASPSVSL</sequence>
<evidence type="ECO:0000313" key="1">
    <source>
        <dbReference type="EnsemblMetazoa" id="Aqu2.1.04036_001"/>
    </source>
</evidence>
<dbReference type="AlphaFoldDB" id="A0A1X7SPK1"/>
<name>A0A1X7SPK1_AMPQE</name>
<protein>
    <submittedName>
        <fullName evidence="1">Uncharacterized protein</fullName>
    </submittedName>
</protein>
<accession>A0A1X7SPK1</accession>
<reference evidence="1" key="1">
    <citation type="submission" date="2017-05" db="UniProtKB">
        <authorList>
            <consortium name="EnsemblMetazoa"/>
        </authorList>
    </citation>
    <scope>IDENTIFICATION</scope>
</reference>
<dbReference type="EnsemblMetazoa" id="Aqu2.1.04036_001">
    <property type="protein sequence ID" value="Aqu2.1.04036_001"/>
    <property type="gene ID" value="Aqu2.1.04036"/>
</dbReference>
<organism evidence="1">
    <name type="scientific">Amphimedon queenslandica</name>
    <name type="common">Sponge</name>
    <dbReference type="NCBI Taxonomy" id="400682"/>
    <lineage>
        <taxon>Eukaryota</taxon>
        <taxon>Metazoa</taxon>
        <taxon>Porifera</taxon>
        <taxon>Demospongiae</taxon>
        <taxon>Heteroscleromorpha</taxon>
        <taxon>Haplosclerida</taxon>
        <taxon>Niphatidae</taxon>
        <taxon>Amphimedon</taxon>
    </lineage>
</organism>
<proteinExistence type="predicted"/>